<evidence type="ECO:0000313" key="2">
    <source>
        <dbReference type="Proteomes" id="UP001162501"/>
    </source>
</evidence>
<dbReference type="Proteomes" id="UP001162501">
    <property type="component" value="Chromosome 15"/>
</dbReference>
<protein>
    <submittedName>
        <fullName evidence="1">Uncharacterized protein</fullName>
    </submittedName>
</protein>
<proteinExistence type="predicted"/>
<sequence length="196" mass="22437">MRIYYILNEGSKATKDIFYFSAEDNGGNKLTNQPFHLSWACIALEKEYYIVDEDSMFLEVTLTRRGSLGETSFISIVTKDETAKKDKDFKGKAQKEVQFSPRQTTATWKVRILSDNEYEASETFQIILTNPVRAVLEFPEMAIVEIVDPEDESTVYIPEAEYKIEEDAGELLIPVRRSGHIARNSRSFALHIKVLP</sequence>
<reference evidence="1" key="1">
    <citation type="submission" date="2023-05" db="EMBL/GenBank/DDBJ databases">
        <authorList>
            <consortium name="ELIXIR-Norway"/>
        </authorList>
    </citation>
    <scope>NUCLEOTIDE SEQUENCE</scope>
</reference>
<reference evidence="1" key="2">
    <citation type="submission" date="2025-03" db="EMBL/GenBank/DDBJ databases">
        <authorList>
            <consortium name="ELIXIR-Norway"/>
            <consortium name="Elixir Norway"/>
        </authorList>
    </citation>
    <scope>NUCLEOTIDE SEQUENCE</scope>
</reference>
<evidence type="ECO:0000313" key="1">
    <source>
        <dbReference type="EMBL" id="CAM9661034.1"/>
    </source>
</evidence>
<organism evidence="1 2">
    <name type="scientific">Rangifer tarandus platyrhynchus</name>
    <name type="common">Svalbard reindeer</name>
    <dbReference type="NCBI Taxonomy" id="3082113"/>
    <lineage>
        <taxon>Eukaryota</taxon>
        <taxon>Metazoa</taxon>
        <taxon>Chordata</taxon>
        <taxon>Craniata</taxon>
        <taxon>Vertebrata</taxon>
        <taxon>Euteleostomi</taxon>
        <taxon>Mammalia</taxon>
        <taxon>Eutheria</taxon>
        <taxon>Laurasiatheria</taxon>
        <taxon>Artiodactyla</taxon>
        <taxon>Ruminantia</taxon>
        <taxon>Pecora</taxon>
        <taxon>Cervidae</taxon>
        <taxon>Odocoileinae</taxon>
        <taxon>Rangifer</taxon>
    </lineage>
</organism>
<name>A0AC59YFP5_RANTA</name>
<accession>A0AC59YFP5</accession>
<dbReference type="EMBL" id="OX596099">
    <property type="protein sequence ID" value="CAM9661034.1"/>
    <property type="molecule type" value="Genomic_DNA"/>
</dbReference>
<gene>
    <name evidence="1" type="ORF">MRATA1EN22A_LOCUS5645</name>
</gene>